<gene>
    <name evidence="2" type="ORF">PMAYCL1PPCAC_24101</name>
</gene>
<evidence type="ECO:0000313" key="3">
    <source>
        <dbReference type="Proteomes" id="UP001328107"/>
    </source>
</evidence>
<dbReference type="InterPro" id="IPR044034">
    <property type="entry name" value="NAC-like_UBA"/>
</dbReference>
<dbReference type="AlphaFoldDB" id="A0AAN5D045"/>
<evidence type="ECO:0000259" key="1">
    <source>
        <dbReference type="Pfam" id="PF19026"/>
    </source>
</evidence>
<dbReference type="CDD" id="cd14361">
    <property type="entry name" value="UBA_HYPK"/>
    <property type="match status" value="1"/>
</dbReference>
<feature type="domain" description="Nascent polypeptide-associated complex subunit alpha-like UBA" evidence="1">
    <location>
        <begin position="60"/>
        <end position="99"/>
    </location>
</feature>
<dbReference type="Proteomes" id="UP001328107">
    <property type="component" value="Unassembled WGS sequence"/>
</dbReference>
<sequence>LKMAEHDVDEVEEEKKVDKYNLGAADLDKVTTFEDGGDGDIRGMAGNLNLEEVAPKQKIVTVKPEDLKMIMEELELPKVRVEAALIKNDGNVKETIRSLMGL</sequence>
<dbReference type="EMBL" id="BTRK01000005">
    <property type="protein sequence ID" value="GMR53906.1"/>
    <property type="molecule type" value="Genomic_DNA"/>
</dbReference>
<feature type="non-terminal residue" evidence="2">
    <location>
        <position position="1"/>
    </location>
</feature>
<protein>
    <recommendedName>
        <fullName evidence="1">Nascent polypeptide-associated complex subunit alpha-like UBA domain-containing protein</fullName>
    </recommendedName>
</protein>
<dbReference type="InterPro" id="IPR038922">
    <property type="entry name" value="HYPK_UBA"/>
</dbReference>
<comment type="caution">
    <text evidence="2">The sequence shown here is derived from an EMBL/GenBank/DDBJ whole genome shotgun (WGS) entry which is preliminary data.</text>
</comment>
<keyword evidence="3" id="KW-1185">Reference proteome</keyword>
<reference evidence="3" key="1">
    <citation type="submission" date="2022-10" db="EMBL/GenBank/DDBJ databases">
        <title>Genome assembly of Pristionchus species.</title>
        <authorList>
            <person name="Yoshida K."/>
            <person name="Sommer R.J."/>
        </authorList>
    </citation>
    <scope>NUCLEOTIDE SEQUENCE [LARGE SCALE GENOMIC DNA]</scope>
    <source>
        <strain evidence="3">RS5460</strain>
    </source>
</reference>
<proteinExistence type="predicted"/>
<organism evidence="2 3">
    <name type="scientific">Pristionchus mayeri</name>
    <dbReference type="NCBI Taxonomy" id="1317129"/>
    <lineage>
        <taxon>Eukaryota</taxon>
        <taxon>Metazoa</taxon>
        <taxon>Ecdysozoa</taxon>
        <taxon>Nematoda</taxon>
        <taxon>Chromadorea</taxon>
        <taxon>Rhabditida</taxon>
        <taxon>Rhabditina</taxon>
        <taxon>Diplogasteromorpha</taxon>
        <taxon>Diplogasteroidea</taxon>
        <taxon>Neodiplogasteridae</taxon>
        <taxon>Pristionchus</taxon>
    </lineage>
</organism>
<evidence type="ECO:0000313" key="2">
    <source>
        <dbReference type="EMBL" id="GMR53906.1"/>
    </source>
</evidence>
<accession>A0AAN5D045</accession>
<name>A0AAN5D045_9BILA</name>
<dbReference type="Pfam" id="PF19026">
    <property type="entry name" value="UBA_HYPK"/>
    <property type="match status" value="1"/>
</dbReference>